<dbReference type="EMBL" id="GBEZ01010520">
    <property type="protein sequence ID" value="JAC75160.1"/>
    <property type="molecule type" value="Transcribed_RNA"/>
</dbReference>
<accession>A0A061RWW9</accession>
<gene>
    <name evidence="1" type="ORF">TSPGSL018_23892</name>
</gene>
<protein>
    <submittedName>
        <fullName evidence="1">Uncharacterized protein</fullName>
    </submittedName>
</protein>
<proteinExistence type="predicted"/>
<sequence length="52" mass="6094">MMPARTAQMYSDFSFHLIDFESRKLQNGKMFDLYRQQVALGAPSCRANYTEK</sequence>
<dbReference type="AlphaFoldDB" id="A0A061RWW9"/>
<reference evidence="1" key="1">
    <citation type="submission" date="2014-05" db="EMBL/GenBank/DDBJ databases">
        <title>The transcriptome of the halophilic microalga Tetraselmis sp. GSL018 isolated from the Great Salt Lake, Utah.</title>
        <authorList>
            <person name="Jinkerson R.E."/>
            <person name="D'Adamo S."/>
            <person name="Posewitz M.C."/>
        </authorList>
    </citation>
    <scope>NUCLEOTIDE SEQUENCE</scope>
    <source>
        <strain evidence="1">GSL018</strain>
    </source>
</reference>
<name>A0A061RWW9_9CHLO</name>
<organism evidence="1">
    <name type="scientific">Tetraselmis sp. GSL018</name>
    <dbReference type="NCBI Taxonomy" id="582737"/>
    <lineage>
        <taxon>Eukaryota</taxon>
        <taxon>Viridiplantae</taxon>
        <taxon>Chlorophyta</taxon>
        <taxon>core chlorophytes</taxon>
        <taxon>Chlorodendrophyceae</taxon>
        <taxon>Chlorodendrales</taxon>
        <taxon>Chlorodendraceae</taxon>
        <taxon>Tetraselmis</taxon>
    </lineage>
</organism>
<feature type="non-terminal residue" evidence="1">
    <location>
        <position position="52"/>
    </location>
</feature>
<evidence type="ECO:0000313" key="1">
    <source>
        <dbReference type="EMBL" id="JAC75160.1"/>
    </source>
</evidence>